<gene>
    <name evidence="2" type="ORF">OSIN01602_LOCUS21051</name>
</gene>
<keyword evidence="1" id="KW-0732">Signal</keyword>
<dbReference type="EMBL" id="HBGO01036377">
    <property type="protein sequence ID" value="CAD9360749.1"/>
    <property type="molecule type" value="Transcribed_RNA"/>
</dbReference>
<sequence>MKAANSFIVLFVATSAAAQHLRPSTLSSNRKLEHRRLHDDNWECVGTVLKPGNALEENQYICAAEYDYEWNPPIYRFGLHDGRMVLFEPWGDQYWHEVWSSDNEGKGTKIYMQKGGKLVLRDKDMNTLWSLKDGCKKENSNLEFRENGVFMVAPDKKVKWFIDLEGNESNCDPKEEDFPDSLCETVLRWDANDDFCHILALQNENYHYNQVNFRVKNKDNGKFLVTDTDKYCWHCDADDEWAEIKPTDYVFSFSDSGFLKVNGEKTDYTCAFLAHSVENYAGPSYYWDFTALELREGGYCNRFALNLVKVALGYYEDDEGPWGCMSDC</sequence>
<dbReference type="AlphaFoldDB" id="A0A7S2EXV5"/>
<evidence type="ECO:0000256" key="1">
    <source>
        <dbReference type="SAM" id="SignalP"/>
    </source>
</evidence>
<dbReference type="Gene3D" id="2.90.10.10">
    <property type="entry name" value="Bulb-type lectin domain"/>
    <property type="match status" value="1"/>
</dbReference>
<accession>A0A7S2EXV5</accession>
<feature type="signal peptide" evidence="1">
    <location>
        <begin position="1"/>
        <end position="18"/>
    </location>
</feature>
<protein>
    <recommendedName>
        <fullName evidence="3">Bulb-type lectin domain-containing protein</fullName>
    </recommendedName>
</protein>
<dbReference type="InterPro" id="IPR036426">
    <property type="entry name" value="Bulb-type_lectin_dom_sf"/>
</dbReference>
<evidence type="ECO:0008006" key="3">
    <source>
        <dbReference type="Google" id="ProtNLM"/>
    </source>
</evidence>
<proteinExistence type="predicted"/>
<evidence type="ECO:0000313" key="2">
    <source>
        <dbReference type="EMBL" id="CAD9360749.1"/>
    </source>
</evidence>
<dbReference type="SUPFAM" id="SSF51110">
    <property type="entry name" value="alpha-D-mannose-specific plant lectins"/>
    <property type="match status" value="1"/>
</dbReference>
<feature type="chain" id="PRO_5031572429" description="Bulb-type lectin domain-containing protein" evidence="1">
    <location>
        <begin position="19"/>
        <end position="328"/>
    </location>
</feature>
<reference evidence="2" key="1">
    <citation type="submission" date="2021-01" db="EMBL/GenBank/DDBJ databases">
        <authorList>
            <person name="Corre E."/>
            <person name="Pelletier E."/>
            <person name="Niang G."/>
            <person name="Scheremetjew M."/>
            <person name="Finn R."/>
            <person name="Kale V."/>
            <person name="Holt S."/>
            <person name="Cochrane G."/>
            <person name="Meng A."/>
            <person name="Brown T."/>
            <person name="Cohen L."/>
        </authorList>
    </citation>
    <scope>NUCLEOTIDE SEQUENCE</scope>
    <source>
        <strain evidence="2">Grunow 1884</strain>
    </source>
</reference>
<organism evidence="2">
    <name type="scientific">Trieres chinensis</name>
    <name type="common">Marine centric diatom</name>
    <name type="synonym">Odontella sinensis</name>
    <dbReference type="NCBI Taxonomy" id="1514140"/>
    <lineage>
        <taxon>Eukaryota</taxon>
        <taxon>Sar</taxon>
        <taxon>Stramenopiles</taxon>
        <taxon>Ochrophyta</taxon>
        <taxon>Bacillariophyta</taxon>
        <taxon>Mediophyceae</taxon>
        <taxon>Biddulphiophycidae</taxon>
        <taxon>Eupodiscales</taxon>
        <taxon>Parodontellaceae</taxon>
        <taxon>Trieres</taxon>
    </lineage>
</organism>
<name>A0A7S2EXV5_TRICV</name>